<dbReference type="InterPro" id="IPR019984">
    <property type="entry name" value="Ribosomal_uS17_bact/chlr"/>
</dbReference>
<dbReference type="AlphaFoldDB" id="A0A381W4Q2"/>
<dbReference type="GO" id="GO:0019843">
    <property type="term" value="F:rRNA binding"/>
    <property type="evidence" value="ECO:0007669"/>
    <property type="project" value="UniProtKB-KW"/>
</dbReference>
<dbReference type="CDD" id="cd00364">
    <property type="entry name" value="Ribosomal_uS17"/>
    <property type="match status" value="1"/>
</dbReference>
<evidence type="ECO:0000256" key="3">
    <source>
        <dbReference type="ARBA" id="ARBA00022884"/>
    </source>
</evidence>
<dbReference type="SUPFAM" id="SSF50249">
    <property type="entry name" value="Nucleic acid-binding proteins"/>
    <property type="match status" value="1"/>
</dbReference>
<comment type="similarity">
    <text evidence="1">Belongs to the universal ribosomal protein uS17 family.</text>
</comment>
<protein>
    <recommendedName>
        <fullName evidence="8">30S ribosomal protein S17</fullName>
    </recommendedName>
</protein>
<evidence type="ECO:0000256" key="1">
    <source>
        <dbReference type="ARBA" id="ARBA00010254"/>
    </source>
</evidence>
<dbReference type="NCBIfam" id="TIGR03635">
    <property type="entry name" value="uS17_bact"/>
    <property type="match status" value="1"/>
</dbReference>
<dbReference type="PROSITE" id="PS00056">
    <property type="entry name" value="RIBOSOMAL_S17"/>
    <property type="match status" value="1"/>
</dbReference>
<dbReference type="GO" id="GO:0003735">
    <property type="term" value="F:structural constituent of ribosome"/>
    <property type="evidence" value="ECO:0007669"/>
    <property type="project" value="InterPro"/>
</dbReference>
<dbReference type="Pfam" id="PF00366">
    <property type="entry name" value="Ribosomal_S17"/>
    <property type="match status" value="1"/>
</dbReference>
<reference evidence="7" key="1">
    <citation type="submission" date="2018-05" db="EMBL/GenBank/DDBJ databases">
        <authorList>
            <person name="Lanie J.A."/>
            <person name="Ng W.-L."/>
            <person name="Kazmierczak K.M."/>
            <person name="Andrzejewski T.M."/>
            <person name="Davidsen T.M."/>
            <person name="Wayne K.J."/>
            <person name="Tettelin H."/>
            <person name="Glass J.I."/>
            <person name="Rusch D."/>
            <person name="Podicherti R."/>
            <person name="Tsui H.-C.T."/>
            <person name="Winkler M.E."/>
        </authorList>
    </citation>
    <scope>NUCLEOTIDE SEQUENCE</scope>
</reference>
<dbReference type="GO" id="GO:0006412">
    <property type="term" value="P:translation"/>
    <property type="evidence" value="ECO:0007669"/>
    <property type="project" value="InterPro"/>
</dbReference>
<dbReference type="Gene3D" id="2.40.50.140">
    <property type="entry name" value="Nucleic acid-binding proteins"/>
    <property type="match status" value="1"/>
</dbReference>
<dbReference type="HAMAP" id="MF_01345_B">
    <property type="entry name" value="Ribosomal_uS17_B"/>
    <property type="match status" value="1"/>
</dbReference>
<dbReference type="InterPro" id="IPR012340">
    <property type="entry name" value="NA-bd_OB-fold"/>
</dbReference>
<dbReference type="InterPro" id="IPR019979">
    <property type="entry name" value="Ribosomal_uS17_CS"/>
</dbReference>
<accession>A0A381W4Q2</accession>
<dbReference type="InterPro" id="IPR000266">
    <property type="entry name" value="Ribosomal_uS17"/>
</dbReference>
<evidence type="ECO:0000256" key="6">
    <source>
        <dbReference type="SAM" id="MobiDB-lite"/>
    </source>
</evidence>
<evidence type="ECO:0008006" key="8">
    <source>
        <dbReference type="Google" id="ProtNLM"/>
    </source>
</evidence>
<evidence type="ECO:0000313" key="7">
    <source>
        <dbReference type="EMBL" id="SVA47529.1"/>
    </source>
</evidence>
<evidence type="ECO:0000256" key="4">
    <source>
        <dbReference type="ARBA" id="ARBA00022980"/>
    </source>
</evidence>
<dbReference type="EMBL" id="UINC01010708">
    <property type="protein sequence ID" value="SVA47529.1"/>
    <property type="molecule type" value="Genomic_DNA"/>
</dbReference>
<keyword evidence="2" id="KW-0699">rRNA-binding</keyword>
<dbReference type="PANTHER" id="PTHR10744">
    <property type="entry name" value="40S RIBOSOMAL PROTEIN S11 FAMILY MEMBER"/>
    <property type="match status" value="1"/>
</dbReference>
<dbReference type="PRINTS" id="PR00973">
    <property type="entry name" value="RIBOSOMALS17"/>
</dbReference>
<gene>
    <name evidence="7" type="ORF">METZ01_LOCUS100383</name>
</gene>
<name>A0A381W4Q2_9ZZZZ</name>
<evidence type="ECO:0000256" key="2">
    <source>
        <dbReference type="ARBA" id="ARBA00022730"/>
    </source>
</evidence>
<sequence length="109" mass="12287">MTDTETVASARGSNRKVREGEVVSSKMDKTIVVKISWRIAHPRYKKIITKSNKFQAHDQNNEAQVGDLVEIMETRPLSKTKRWRLFRIVKRGELAMAAEEAASGAETAT</sequence>
<evidence type="ECO:0000256" key="5">
    <source>
        <dbReference type="ARBA" id="ARBA00023274"/>
    </source>
</evidence>
<dbReference type="NCBIfam" id="NF004123">
    <property type="entry name" value="PRK05610.1"/>
    <property type="match status" value="1"/>
</dbReference>
<organism evidence="7">
    <name type="scientific">marine metagenome</name>
    <dbReference type="NCBI Taxonomy" id="408172"/>
    <lineage>
        <taxon>unclassified sequences</taxon>
        <taxon>metagenomes</taxon>
        <taxon>ecological metagenomes</taxon>
    </lineage>
</organism>
<keyword evidence="4" id="KW-0689">Ribosomal protein</keyword>
<proteinExistence type="inferred from homology"/>
<keyword evidence="5" id="KW-0687">Ribonucleoprotein</keyword>
<dbReference type="GO" id="GO:0022627">
    <property type="term" value="C:cytosolic small ribosomal subunit"/>
    <property type="evidence" value="ECO:0007669"/>
    <property type="project" value="TreeGrafter"/>
</dbReference>
<dbReference type="PANTHER" id="PTHR10744:SF1">
    <property type="entry name" value="SMALL RIBOSOMAL SUBUNIT PROTEIN US17M"/>
    <property type="match status" value="1"/>
</dbReference>
<keyword evidence="3" id="KW-0694">RNA-binding</keyword>
<feature type="region of interest" description="Disordered" evidence="6">
    <location>
        <begin position="1"/>
        <end position="21"/>
    </location>
</feature>